<feature type="non-terminal residue" evidence="1">
    <location>
        <position position="1"/>
    </location>
</feature>
<comment type="caution">
    <text evidence="1">The sequence shown here is derived from an EMBL/GenBank/DDBJ whole genome shotgun (WGS) entry which is preliminary data.</text>
</comment>
<reference evidence="1" key="2">
    <citation type="journal article" date="2014" name="ISME J.">
        <title>Microbial stratification in low pH oxic and suboxic macroscopic growths along an acid mine drainage.</title>
        <authorList>
            <person name="Mendez-Garcia C."/>
            <person name="Mesa V."/>
            <person name="Sprenger R.R."/>
            <person name="Richter M."/>
            <person name="Diez M.S."/>
            <person name="Solano J."/>
            <person name="Bargiela R."/>
            <person name="Golyshina O.V."/>
            <person name="Manteca A."/>
            <person name="Ramos J.L."/>
            <person name="Gallego J.R."/>
            <person name="Llorente I."/>
            <person name="Martins Dos Santos V.A."/>
            <person name="Jensen O.N."/>
            <person name="Pelaez A.I."/>
            <person name="Sanchez J."/>
            <person name="Ferrer M."/>
        </authorList>
    </citation>
    <scope>NUCLEOTIDE SEQUENCE</scope>
</reference>
<accession>T1BE11</accession>
<reference evidence="1" key="1">
    <citation type="submission" date="2013-08" db="EMBL/GenBank/DDBJ databases">
        <authorList>
            <person name="Mendez C."/>
            <person name="Richter M."/>
            <person name="Ferrer M."/>
            <person name="Sanchez J."/>
        </authorList>
    </citation>
    <scope>NUCLEOTIDE SEQUENCE</scope>
</reference>
<proteinExistence type="predicted"/>
<name>T1BE11_9ZZZZ</name>
<evidence type="ECO:0000313" key="1">
    <source>
        <dbReference type="EMBL" id="EQD71131.1"/>
    </source>
</evidence>
<organism evidence="1">
    <name type="scientific">mine drainage metagenome</name>
    <dbReference type="NCBI Taxonomy" id="410659"/>
    <lineage>
        <taxon>unclassified sequences</taxon>
        <taxon>metagenomes</taxon>
        <taxon>ecological metagenomes</taxon>
    </lineage>
</organism>
<protein>
    <submittedName>
        <fullName evidence="1">Transposase IS116/IS110/IS902 family protein</fullName>
    </submittedName>
</protein>
<dbReference type="PANTHER" id="PTHR33055">
    <property type="entry name" value="TRANSPOSASE FOR INSERTION SEQUENCE ELEMENT IS1111A"/>
    <property type="match status" value="1"/>
</dbReference>
<dbReference type="InterPro" id="IPR047650">
    <property type="entry name" value="Transpos_IS110"/>
</dbReference>
<gene>
    <name evidence="1" type="ORF">B1B_04622</name>
</gene>
<dbReference type="PANTHER" id="PTHR33055:SF17">
    <property type="entry name" value="THIRD ORF IN TRANSPOSON ISC1491"/>
    <property type="match status" value="1"/>
</dbReference>
<sequence>YMAPDGDVKEQFRFPMSPEGYGVFAKKIPMETRIAFEASGSAYAVSSALRNMGYADITVAHPKELSWITKSKKKNDRVDSLKLAKLHLVGMIPESHLLDDEERIRRDLLIQRVKLGKLTASTKNSIVGYLKREGLSTSFPKQKTTSP</sequence>
<dbReference type="AlphaFoldDB" id="T1BE11"/>
<dbReference type="EMBL" id="AUZY01002893">
    <property type="protein sequence ID" value="EQD71131.1"/>
    <property type="molecule type" value="Genomic_DNA"/>
</dbReference>